<evidence type="ECO:0000313" key="3">
    <source>
        <dbReference type="Proteomes" id="UP000054776"/>
    </source>
</evidence>
<evidence type="ECO:0000256" key="1">
    <source>
        <dbReference type="SAM" id="Phobius"/>
    </source>
</evidence>
<dbReference type="InParanoid" id="A0A0V1BEL0"/>
<accession>A0A0V1BEL0</accession>
<dbReference type="AlphaFoldDB" id="A0A0V1BEL0"/>
<organism evidence="2 3">
    <name type="scientific">Trichinella spiralis</name>
    <name type="common">Trichina worm</name>
    <dbReference type="NCBI Taxonomy" id="6334"/>
    <lineage>
        <taxon>Eukaryota</taxon>
        <taxon>Metazoa</taxon>
        <taxon>Ecdysozoa</taxon>
        <taxon>Nematoda</taxon>
        <taxon>Enoplea</taxon>
        <taxon>Dorylaimia</taxon>
        <taxon>Trichinellida</taxon>
        <taxon>Trichinellidae</taxon>
        <taxon>Trichinella</taxon>
    </lineage>
</organism>
<keyword evidence="3" id="KW-1185">Reference proteome</keyword>
<gene>
    <name evidence="2" type="ORF">T01_10029</name>
</gene>
<keyword evidence="1" id="KW-1133">Transmembrane helix</keyword>
<sequence length="105" mass="11996">MHECQGSVWIGQLLVSSACFIVCWSLMKEEKVGVFWFHVASQVNEVERQKLWKSSFVRYNHTNEENQPAPSALKFRALDKQPGAVCGLKIFQTYAREGERSICGD</sequence>
<name>A0A0V1BEL0_TRISP</name>
<keyword evidence="1" id="KW-0472">Membrane</keyword>
<protein>
    <submittedName>
        <fullName evidence="2">Uncharacterized protein</fullName>
    </submittedName>
</protein>
<evidence type="ECO:0000313" key="2">
    <source>
        <dbReference type="EMBL" id="KRY35369.1"/>
    </source>
</evidence>
<comment type="caution">
    <text evidence="2">The sequence shown here is derived from an EMBL/GenBank/DDBJ whole genome shotgun (WGS) entry which is preliminary data.</text>
</comment>
<keyword evidence="1" id="KW-0812">Transmembrane</keyword>
<dbReference type="EMBL" id="JYDH01000054">
    <property type="protein sequence ID" value="KRY35369.1"/>
    <property type="molecule type" value="Genomic_DNA"/>
</dbReference>
<dbReference type="Proteomes" id="UP000054776">
    <property type="component" value="Unassembled WGS sequence"/>
</dbReference>
<reference evidence="2 3" key="1">
    <citation type="submission" date="2015-01" db="EMBL/GenBank/DDBJ databases">
        <title>Evolution of Trichinella species and genotypes.</title>
        <authorList>
            <person name="Korhonen P.K."/>
            <person name="Edoardo P."/>
            <person name="Giuseppe L.R."/>
            <person name="Gasser R.B."/>
        </authorList>
    </citation>
    <scope>NUCLEOTIDE SEQUENCE [LARGE SCALE GENOMIC DNA]</scope>
    <source>
        <strain evidence="2">ISS3</strain>
    </source>
</reference>
<proteinExistence type="predicted"/>
<feature type="transmembrane region" description="Helical" evidence="1">
    <location>
        <begin position="6"/>
        <end position="27"/>
    </location>
</feature>